<dbReference type="AlphaFoldDB" id="A0A1J5PRG7"/>
<comment type="caution">
    <text evidence="2">The sequence shown here is derived from an EMBL/GenBank/DDBJ whole genome shotgun (WGS) entry which is preliminary data.</text>
</comment>
<accession>A0A1J5PRG7</accession>
<keyword evidence="1" id="KW-0472">Membrane</keyword>
<feature type="transmembrane region" description="Helical" evidence="1">
    <location>
        <begin position="12"/>
        <end position="32"/>
    </location>
</feature>
<evidence type="ECO:0000313" key="2">
    <source>
        <dbReference type="EMBL" id="OIQ70172.1"/>
    </source>
</evidence>
<reference evidence="2" key="1">
    <citation type="submission" date="2016-10" db="EMBL/GenBank/DDBJ databases">
        <title>Sequence of Gallionella enrichment culture.</title>
        <authorList>
            <person name="Poehlein A."/>
            <person name="Muehling M."/>
            <person name="Daniel R."/>
        </authorList>
    </citation>
    <scope>NUCLEOTIDE SEQUENCE</scope>
</reference>
<feature type="transmembrane region" description="Helical" evidence="1">
    <location>
        <begin position="44"/>
        <end position="65"/>
    </location>
</feature>
<keyword evidence="1" id="KW-1133">Transmembrane helix</keyword>
<feature type="transmembrane region" description="Helical" evidence="1">
    <location>
        <begin position="85"/>
        <end position="110"/>
    </location>
</feature>
<gene>
    <name evidence="2" type="ORF">GALL_482170</name>
</gene>
<protein>
    <submittedName>
        <fullName evidence="2">Uncharacterized protein</fullName>
    </submittedName>
</protein>
<dbReference type="EMBL" id="MLJW01004330">
    <property type="protein sequence ID" value="OIQ70172.1"/>
    <property type="molecule type" value="Genomic_DNA"/>
</dbReference>
<organism evidence="2">
    <name type="scientific">mine drainage metagenome</name>
    <dbReference type="NCBI Taxonomy" id="410659"/>
    <lineage>
        <taxon>unclassified sequences</taxon>
        <taxon>metagenomes</taxon>
        <taxon>ecological metagenomes</taxon>
    </lineage>
</organism>
<name>A0A1J5PRG7_9ZZZZ</name>
<evidence type="ECO:0000256" key="1">
    <source>
        <dbReference type="SAM" id="Phobius"/>
    </source>
</evidence>
<keyword evidence="1" id="KW-0812">Transmembrane</keyword>
<proteinExistence type="predicted"/>
<sequence length="123" mass="13061">MLWADGRLPWQFALPAGIGDVMTGGLAVVVAARLARNAAGARSAIYAWCLFGIADLVVAVTMGAMTSPGRPHLLAFEAPNLLITSWPLVMIPTFAVPLALMLHGIVLWRLRRETASKGRLAAA</sequence>